<dbReference type="PROSITE" id="PS50082">
    <property type="entry name" value="WD_REPEATS_2"/>
    <property type="match status" value="2"/>
</dbReference>
<keyword evidence="4" id="KW-0677">Repeat</keyword>
<dbReference type="GO" id="GO:0006261">
    <property type="term" value="P:DNA-templated DNA replication"/>
    <property type="evidence" value="ECO:0007669"/>
    <property type="project" value="TreeGrafter"/>
</dbReference>
<gene>
    <name evidence="8" type="primary">IPI3</name>
    <name evidence="8" type="ORF">HRR80_005475</name>
</gene>
<feature type="repeat" description="WD" evidence="5">
    <location>
        <begin position="185"/>
        <end position="229"/>
    </location>
</feature>
<comment type="subunit">
    <text evidence="6">Component of the RIX1 complex, composed of IPI1, RIX1/IPI2 and IPI3 in a 1:2:2 stoichiometry. The complex interacts (via RIX1) with MDN1 (via its hexameric AAA ATPase ring) and the pre-60S ribosome particles.</text>
</comment>
<dbReference type="GO" id="GO:0120330">
    <property type="term" value="C:rixosome complex"/>
    <property type="evidence" value="ECO:0007669"/>
    <property type="project" value="UniProtKB-UniRule"/>
</dbReference>
<dbReference type="PROSITE" id="PS50294">
    <property type="entry name" value="WD_REPEATS_REGION"/>
    <property type="match status" value="1"/>
</dbReference>
<feature type="compositionally biased region" description="Low complexity" evidence="7">
    <location>
        <begin position="440"/>
        <end position="449"/>
    </location>
</feature>
<proteinExistence type="inferred from homology"/>
<dbReference type="FunFam" id="2.130.10.10:FF:000929">
    <property type="entry name" value="Ribosomal assembly complex component Ipi3"/>
    <property type="match status" value="1"/>
</dbReference>
<comment type="subcellular location">
    <subcellularLocation>
        <location evidence="6">Nucleus</location>
    </subcellularLocation>
</comment>
<dbReference type="GO" id="GO:0005656">
    <property type="term" value="C:nuclear pre-replicative complex"/>
    <property type="evidence" value="ECO:0007669"/>
    <property type="project" value="TreeGrafter"/>
</dbReference>
<comment type="similarity">
    <text evidence="2 6">Belongs to the WD repeat IPI3/WDR18 family.</text>
</comment>
<feature type="region of interest" description="Disordered" evidence="7">
    <location>
        <begin position="434"/>
        <end position="457"/>
    </location>
</feature>
<evidence type="ECO:0000256" key="1">
    <source>
        <dbReference type="ARBA" id="ARBA00002355"/>
    </source>
</evidence>
<dbReference type="Gene3D" id="2.130.10.10">
    <property type="entry name" value="YVTN repeat-like/Quinoprotein amine dehydrogenase"/>
    <property type="match status" value="2"/>
</dbReference>
<name>A0AAN6ESZ6_EXODE</name>
<organism evidence="8 9">
    <name type="scientific">Exophiala dermatitidis</name>
    <name type="common">Black yeast-like fungus</name>
    <name type="synonym">Wangiella dermatitidis</name>
    <dbReference type="NCBI Taxonomy" id="5970"/>
    <lineage>
        <taxon>Eukaryota</taxon>
        <taxon>Fungi</taxon>
        <taxon>Dikarya</taxon>
        <taxon>Ascomycota</taxon>
        <taxon>Pezizomycotina</taxon>
        <taxon>Eurotiomycetes</taxon>
        <taxon>Chaetothyriomycetidae</taxon>
        <taxon>Chaetothyriales</taxon>
        <taxon>Herpotrichiellaceae</taxon>
        <taxon>Exophiala</taxon>
    </lineage>
</organism>
<evidence type="ECO:0000256" key="6">
    <source>
        <dbReference type="RuleBase" id="RU369067"/>
    </source>
</evidence>
<dbReference type="SUPFAM" id="SSF50978">
    <property type="entry name" value="WD40 repeat-like"/>
    <property type="match status" value="1"/>
</dbReference>
<keyword evidence="3 5" id="KW-0853">WD repeat</keyword>
<evidence type="ECO:0000256" key="5">
    <source>
        <dbReference type="PROSITE-ProRule" id="PRU00221"/>
    </source>
</evidence>
<dbReference type="AlphaFoldDB" id="A0AAN6ESZ6"/>
<comment type="caution">
    <text evidence="8">The sequence shown here is derived from an EMBL/GenBank/DDBJ whole genome shotgun (WGS) entry which is preliminary data.</text>
</comment>
<dbReference type="EMBL" id="JAJGCB010000010">
    <property type="protein sequence ID" value="KAJ8990698.1"/>
    <property type="molecule type" value="Genomic_DNA"/>
</dbReference>
<evidence type="ECO:0000256" key="7">
    <source>
        <dbReference type="SAM" id="MobiDB-lite"/>
    </source>
</evidence>
<dbReference type="SMART" id="SM00320">
    <property type="entry name" value="WD40"/>
    <property type="match status" value="5"/>
</dbReference>
<feature type="region of interest" description="Disordered" evidence="7">
    <location>
        <begin position="525"/>
        <end position="546"/>
    </location>
</feature>
<keyword evidence="6" id="KW-0539">Nucleus</keyword>
<sequence length="546" mass="59432">MLTESFIAATLTANKAAAHTSAALKDVGIFLHEFQPQSTFRHGYKKSSSQPGCVAVSDSHIFAAQADKAVVNVYSRDRGIQEATVPFPERVHSLAFARRAATLILGTEEGKLMLWEVATGRLTTTTSAHLQPVSSLCITPNDEYIISASADTSVYVWSLTQLLSFAQQGRDFGTEETSKAPVQTFSGHRTAITAAACGHAESTTNFVLTASEDGTCYLWHVETCQILRTLLLPTPLTSVTLDPADRVIYFGCKDGQIFSWDMFRHAHAEKKAISKVDLKDIAPVQLTARDAWAAPTKDVGAANCLTLSYDGTSLLSGHFNGAIIQWDVAKHRVLNEIANLGQPVTNIEMLKPTGFPTQETAGYKVINVVKPNLELTSSTDNGTCCVPAKYNLNVMVSTQRPAPSMGDIDHAITSHGISSALLDGALRALVSETGIPTNQPSAPARAPAPESDSTASNFKVQSLEEEVAKLKQQIAAIGKVEEKRKEKRLKRMIKRDNIDAKMREAYFEAVKKGKDGEAAMKKWQKQKEALDAESDEEYLDDKMDLT</sequence>
<protein>
    <recommendedName>
        <fullName evidence="6">Pre-rRNA-processing protein IPI3</fullName>
    </recommendedName>
</protein>
<keyword evidence="6" id="KW-0698">rRNA processing</keyword>
<feature type="repeat" description="WD" evidence="5">
    <location>
        <begin position="126"/>
        <end position="159"/>
    </location>
</feature>
<dbReference type="GO" id="GO:0006364">
    <property type="term" value="P:rRNA processing"/>
    <property type="evidence" value="ECO:0007669"/>
    <property type="project" value="UniProtKB-UniRule"/>
</dbReference>
<evidence type="ECO:0000256" key="2">
    <source>
        <dbReference type="ARBA" id="ARBA00010143"/>
    </source>
</evidence>
<dbReference type="InterPro" id="IPR015943">
    <property type="entry name" value="WD40/YVTN_repeat-like_dom_sf"/>
</dbReference>
<dbReference type="Pfam" id="PF00400">
    <property type="entry name" value="WD40"/>
    <property type="match status" value="2"/>
</dbReference>
<dbReference type="Proteomes" id="UP001161757">
    <property type="component" value="Unassembled WGS sequence"/>
</dbReference>
<evidence type="ECO:0000256" key="4">
    <source>
        <dbReference type="ARBA" id="ARBA00022737"/>
    </source>
</evidence>
<evidence type="ECO:0000256" key="3">
    <source>
        <dbReference type="ARBA" id="ARBA00022574"/>
    </source>
</evidence>
<dbReference type="InterPro" id="IPR001680">
    <property type="entry name" value="WD40_rpt"/>
</dbReference>
<dbReference type="InterPro" id="IPR036322">
    <property type="entry name" value="WD40_repeat_dom_sf"/>
</dbReference>
<evidence type="ECO:0000313" key="8">
    <source>
        <dbReference type="EMBL" id="KAJ8990698.1"/>
    </source>
</evidence>
<comment type="function">
    <text evidence="1 6">Component of the RIX1 complex required for processing of ITS2 sequences from 35S pre-rRNA.</text>
</comment>
<evidence type="ECO:0000313" key="9">
    <source>
        <dbReference type="Proteomes" id="UP001161757"/>
    </source>
</evidence>
<dbReference type="PANTHER" id="PTHR18763:SF0">
    <property type="entry name" value="WD REPEAT-CONTAINING PROTEIN 18"/>
    <property type="match status" value="1"/>
</dbReference>
<reference evidence="8" key="1">
    <citation type="submission" date="2023-01" db="EMBL/GenBank/DDBJ databases">
        <title>Exophiala dermititidis isolated from Cystic Fibrosis Patient.</title>
        <authorList>
            <person name="Kurbessoian T."/>
            <person name="Crocker A."/>
            <person name="Murante D."/>
            <person name="Hogan D.A."/>
            <person name="Stajich J.E."/>
        </authorList>
    </citation>
    <scope>NUCLEOTIDE SEQUENCE</scope>
    <source>
        <strain evidence="8">Ex8</strain>
    </source>
</reference>
<dbReference type="InterPro" id="IPR045227">
    <property type="entry name" value="WDR18/Ipi3/RID3"/>
</dbReference>
<dbReference type="PANTHER" id="PTHR18763">
    <property type="entry name" value="WD-REPEAT PROTEIN 18"/>
    <property type="match status" value="1"/>
</dbReference>
<accession>A0AAN6ESZ6</accession>